<proteinExistence type="predicted"/>
<gene>
    <name evidence="1" type="ORF">ERS450000_01184</name>
</gene>
<dbReference type="EMBL" id="LN868938">
    <property type="protein sequence ID" value="CRY75156.1"/>
    <property type="molecule type" value="Genomic_DNA"/>
</dbReference>
<reference evidence="2" key="1">
    <citation type="submission" date="2015-03" db="EMBL/GenBank/DDBJ databases">
        <authorList>
            <consortium name="Pathogen Informatics"/>
        </authorList>
    </citation>
    <scope>NUCLEOTIDE SEQUENCE [LARGE SCALE GENOMIC DNA]</scope>
    <source>
        <strain evidence="2">NCTC11134</strain>
    </source>
</reference>
<evidence type="ECO:0000313" key="2">
    <source>
        <dbReference type="Proteomes" id="UP000057820"/>
    </source>
</evidence>
<organism evidence="1 2">
    <name type="scientific">Nocardia farcinica</name>
    <dbReference type="NCBI Taxonomy" id="37329"/>
    <lineage>
        <taxon>Bacteria</taxon>
        <taxon>Bacillati</taxon>
        <taxon>Actinomycetota</taxon>
        <taxon>Actinomycetes</taxon>
        <taxon>Mycobacteriales</taxon>
        <taxon>Nocardiaceae</taxon>
        <taxon>Nocardia</taxon>
    </lineage>
</organism>
<dbReference type="KEGG" id="nfr:ERS450000_01184"/>
<accession>A0A0H5NYJ4</accession>
<protein>
    <submittedName>
        <fullName evidence="1">Uncharacterized protein</fullName>
    </submittedName>
</protein>
<name>A0A0H5NYJ4_NOCFR</name>
<dbReference type="AlphaFoldDB" id="A0A0H5NYJ4"/>
<dbReference type="Proteomes" id="UP000057820">
    <property type="component" value="Chromosome 1"/>
</dbReference>
<evidence type="ECO:0000313" key="1">
    <source>
        <dbReference type="EMBL" id="CRY75156.1"/>
    </source>
</evidence>
<sequence>MEPSHTGANGYSVFMVPKTPVDANQKHADVIATFYYENRVMDGDRFYVRADPSL</sequence>